<reference evidence="1" key="1">
    <citation type="submission" date="2023-10" db="EMBL/GenBank/DDBJ databases">
        <title>Genome assembly of Pristionchus species.</title>
        <authorList>
            <person name="Yoshida K."/>
            <person name="Sommer R.J."/>
        </authorList>
    </citation>
    <scope>NUCLEOTIDE SEQUENCE</scope>
    <source>
        <strain evidence="1">RS0144</strain>
    </source>
</reference>
<feature type="non-terminal residue" evidence="1">
    <location>
        <position position="88"/>
    </location>
</feature>
<gene>
    <name evidence="1" type="ORF">PENTCL1PPCAC_12581</name>
</gene>
<name>A0AAV5T4H4_9BILA</name>
<organism evidence="1 2">
    <name type="scientific">Pristionchus entomophagus</name>
    <dbReference type="NCBI Taxonomy" id="358040"/>
    <lineage>
        <taxon>Eukaryota</taxon>
        <taxon>Metazoa</taxon>
        <taxon>Ecdysozoa</taxon>
        <taxon>Nematoda</taxon>
        <taxon>Chromadorea</taxon>
        <taxon>Rhabditida</taxon>
        <taxon>Rhabditina</taxon>
        <taxon>Diplogasteromorpha</taxon>
        <taxon>Diplogasteroidea</taxon>
        <taxon>Neodiplogasteridae</taxon>
        <taxon>Pristionchus</taxon>
    </lineage>
</organism>
<evidence type="ECO:0000313" key="2">
    <source>
        <dbReference type="Proteomes" id="UP001432027"/>
    </source>
</evidence>
<protein>
    <submittedName>
        <fullName evidence="1">Uncharacterized protein</fullName>
    </submittedName>
</protein>
<feature type="non-terminal residue" evidence="1">
    <location>
        <position position="1"/>
    </location>
</feature>
<proteinExistence type="predicted"/>
<dbReference type="Gene3D" id="1.25.10.10">
    <property type="entry name" value="Leucine-rich Repeat Variant"/>
    <property type="match status" value="1"/>
</dbReference>
<dbReference type="Proteomes" id="UP001432027">
    <property type="component" value="Unassembled WGS sequence"/>
</dbReference>
<dbReference type="AlphaFoldDB" id="A0AAV5T4H4"/>
<comment type="caution">
    <text evidence="1">The sequence shown here is derived from an EMBL/GenBank/DDBJ whole genome shotgun (WGS) entry which is preliminary data.</text>
</comment>
<dbReference type="EMBL" id="BTSX01000003">
    <property type="protein sequence ID" value="GMS90406.1"/>
    <property type="molecule type" value="Genomic_DNA"/>
</dbReference>
<keyword evidence="2" id="KW-1185">Reference proteome</keyword>
<dbReference type="InterPro" id="IPR011989">
    <property type="entry name" value="ARM-like"/>
</dbReference>
<sequence>ESVRKAADRAAMAIRKACLNEAGSSNPQRCSFFSKHLLRIVWNGAAHAPIPKNNQFCLLLLVDLSAQCGKQMKPFIAQVVPCLLDAIS</sequence>
<evidence type="ECO:0000313" key="1">
    <source>
        <dbReference type="EMBL" id="GMS90406.1"/>
    </source>
</evidence>
<accession>A0AAV5T4H4</accession>